<keyword evidence="2 4" id="KW-0863">Zinc-finger</keyword>
<feature type="compositionally biased region" description="Low complexity" evidence="6">
    <location>
        <begin position="710"/>
        <end position="720"/>
    </location>
</feature>
<feature type="region of interest" description="Disordered" evidence="6">
    <location>
        <begin position="1874"/>
        <end position="1980"/>
    </location>
</feature>
<dbReference type="Pfam" id="PF07500">
    <property type="entry name" value="TFIIS_M"/>
    <property type="match status" value="1"/>
</dbReference>
<dbReference type="InterPro" id="IPR019786">
    <property type="entry name" value="Zinc_finger_PHD-type_CS"/>
</dbReference>
<dbReference type="InterPro" id="IPR033082">
    <property type="entry name" value="DIDO1_PHD"/>
</dbReference>
<dbReference type="InterPro" id="IPR018247">
    <property type="entry name" value="EF_Hand_1_Ca_BS"/>
</dbReference>
<feature type="compositionally biased region" description="Basic and acidic residues" evidence="6">
    <location>
        <begin position="1913"/>
        <end position="1930"/>
    </location>
</feature>
<dbReference type="Ensembl" id="ENSSFOT00015061706.1">
    <property type="protein sequence ID" value="ENSSFOP00015054032.1"/>
    <property type="gene ID" value="ENSSFOG00015020918.2"/>
</dbReference>
<dbReference type="GO" id="GO:0005634">
    <property type="term" value="C:nucleus"/>
    <property type="evidence" value="ECO:0007669"/>
    <property type="project" value="TreeGrafter"/>
</dbReference>
<keyword evidence="10" id="KW-1185">Reference proteome</keyword>
<dbReference type="InterPro" id="IPR011011">
    <property type="entry name" value="Znf_FYVE_PHD"/>
</dbReference>
<dbReference type="Pfam" id="PF00628">
    <property type="entry name" value="PHD"/>
    <property type="match status" value="1"/>
</dbReference>
<dbReference type="InterPro" id="IPR036575">
    <property type="entry name" value="TFIIS_cen_dom_sf"/>
</dbReference>
<dbReference type="PROSITE" id="PS01359">
    <property type="entry name" value="ZF_PHD_1"/>
    <property type="match status" value="1"/>
</dbReference>
<sequence>MLAEPDMQGSRSIAVRCSGRRVRRTDEVMRSLSTASKEHEGIGGTSMYRENSEPSHGAASEAESEEKLNKSQAMKTAERSSAMRMASKRMTGKKKRLRSNSDSGDVSSDMDDSDELTLKELQVLLMKRKKDVVMGSDLGSNPLKRATKQEEAEKAKTQSLGVQDVMDSCGRHVPRINKGSRLVKECLQPKAVGKLSIWSSDSDEEVEESSSQSDPNAVYCICQQKRNKRFMICCDRCEEWYHGDCVAVTEAHGRMLEKNGKDYICPSCTSHEIQNTVARKTQNIKHPESRTEIGSTREKTMQLVGVEEDQMNSGIEMTTNFSGKEAVDILQPASGVTGLPRCIGPGCSKNALPDSVYCSRDCIVRHAAATMKSLEDTKECKQRPKTDSKVQKRSLRQRNVRSTITESASKAQEEKESFSKEEEGPPQDLTTLTWPTDQDCSAAKPERMVVSSGFCKLSGEDSGVAEDKDVPAGSQELYVVTSESPEHAQRSVDPEEAVVGGAHVSVVGGRGSKKPSLLPVPNFTRDTCTIPRMLSLLPRLKQQQRLQNPHVPSASCSVVRPPQVVCPPALSKPPNNQIRHNIHRSLKEILYRRVSDSDDLQITESDIGKLAVSIEKEIFNMFLDTDAKYKNKYRSVMFHLKDPKNKALFYRVVCGEVTPYRLVRLTSEQLLCREVPQQMDVKQEVLKQEVAPDVGADNPPPVSDGDEQSDQTTSSDTTSKKGLVPDVLCSMLMDTTAEHRRHLFDLNCKICIGCMLSDEQLEQKKVKLSVFSTTHDMEPKEKQEALTCKADSPSGEEDSVVHIGIQNPEAESATSMDEEATKPFISTMTHVGSSYHPSVIVTQTITATPSTTEPMSMTKLCLHSVPVSPVSLPKSVLLKPTFSPDIQSFSASKSSSSLTGMSQDGETALCLPKQPILWKGFISMHTVSKFATKACLVSGFFDCLEENLPDTIQIGGRITPQTVWDYVRKLKASFSKELCLIRFYPSSEEEEAAYVSLFSYFSSRGRFGVVANNKPYVKDLYVIPLSAKDPVPCQLLPFHGPGLEANHPHLLLGLVICQKKFSGVWQESEKKTLKITTEDSDNSALQNLHTDIKQANSALFHLHLPASTTSDCPFPSYPSVSLTNSPVSPSVFSVISSKAPSITNLKKESPPPTSTSCAPLQLILNTLFGKKKQDSDNSKQLLVENLQSHALLFDPIVQKFGGVSNEDTEDDRPYDPEEEYNLEMQYGMETATDTATVFPASPLVDVLATVDDVAYDPEDESVFAELEGVATNIPDQTLTETLSEYRITSKSNSSELVQQKRMLEELNKEIELQKQQVEEQEEVLRQQKAVIGLSMAHFSVSDALMSPPSKLLQSNNRLLQLEEEMKHSDISAITQRSDTKKSEDSLQGATNQRVISKSPKKGGIGVKDFAEEQLSGHCLQNSEFCVGTTTLEVSSLEHIENVKDCISSSEEKMNSEKELKFTDEPKVKCYQTSTEGEINADTTYSNSSSTVKANDNNTPFSEFCQPTCMYMADPLIPLVEKAVSDFESVTSQVGASSVYHSYETPLEESQQLFDYFQGTLCTSVTNAGTLPPFKEVGQSMPSPQVLSDTVPVCDMDSRSVEFVECQWSLPKFNTASSNMNYSEPRGSHFSRMQQSNFCNRGLTTAYFPGPRIVPYCHGLQRDPFDSQYDFNNYFMQEVEQHEEQMLLHLNKGSQLSSQGLDTVNIHNRSEGWWNPSQQHFTRFDYCRGPRMFQEQKGLPPSQFSESRRKLQFHLQGQHVQQDGRQLRHSGPLLPTPPQGPIHIHHRRQSSEFCHQSNWLRSSDLRRTSPPLNSEPQNNGYRLSRTEGGHRDRGWIQCPKHWRREYSGEGSKSRREDLQRDISMWRQKYWEREHTTRREADRHRKEGDKKKEKVLKRDQKEDRRRERGQHRKHSDKDNPKNQDRERDQNSRDRRHSLSRSKDRDDRKQRDFGRRWIRDSGQDRDSAKDMEEDYNYNRTGHS</sequence>
<evidence type="ECO:0000256" key="3">
    <source>
        <dbReference type="ARBA" id="ARBA00022833"/>
    </source>
</evidence>
<feature type="domain" description="PHD-type" evidence="7">
    <location>
        <begin position="217"/>
        <end position="271"/>
    </location>
</feature>
<feature type="region of interest" description="Disordered" evidence="6">
    <location>
        <begin position="375"/>
        <end position="435"/>
    </location>
</feature>
<feature type="compositionally biased region" description="Basic and acidic residues" evidence="6">
    <location>
        <begin position="1874"/>
        <end position="1904"/>
    </location>
</feature>
<organism evidence="9 10">
    <name type="scientific">Scleropages formosus</name>
    <name type="common">Asian bonytongue</name>
    <name type="synonym">Osteoglossum formosum</name>
    <dbReference type="NCBI Taxonomy" id="113540"/>
    <lineage>
        <taxon>Eukaryota</taxon>
        <taxon>Metazoa</taxon>
        <taxon>Chordata</taxon>
        <taxon>Craniata</taxon>
        <taxon>Vertebrata</taxon>
        <taxon>Euteleostomi</taxon>
        <taxon>Actinopterygii</taxon>
        <taxon>Neopterygii</taxon>
        <taxon>Teleostei</taxon>
        <taxon>Osteoglossocephala</taxon>
        <taxon>Osteoglossomorpha</taxon>
        <taxon>Osteoglossiformes</taxon>
        <taxon>Osteoglossidae</taxon>
        <taxon>Scleropages</taxon>
    </lineage>
</organism>
<dbReference type="InterPro" id="IPR003618">
    <property type="entry name" value="TFIIS_cen_dom"/>
</dbReference>
<dbReference type="Gene3D" id="3.30.40.10">
    <property type="entry name" value="Zinc/RING finger domain, C3HC4 (zinc finger)"/>
    <property type="match status" value="1"/>
</dbReference>
<dbReference type="PROSITE" id="PS50016">
    <property type="entry name" value="ZF_PHD_2"/>
    <property type="match status" value="1"/>
</dbReference>
<dbReference type="InterPro" id="IPR013083">
    <property type="entry name" value="Znf_RING/FYVE/PHD"/>
</dbReference>
<keyword evidence="3" id="KW-0862">Zinc</keyword>
<dbReference type="Pfam" id="PF07744">
    <property type="entry name" value="SPOC"/>
    <property type="match status" value="1"/>
</dbReference>
<evidence type="ECO:0000256" key="4">
    <source>
        <dbReference type="PROSITE-ProRule" id="PRU00146"/>
    </source>
</evidence>
<dbReference type="GO" id="GO:0008270">
    <property type="term" value="F:zinc ion binding"/>
    <property type="evidence" value="ECO:0007669"/>
    <property type="project" value="UniProtKB-KW"/>
</dbReference>
<feature type="compositionally biased region" description="Basic residues" evidence="6">
    <location>
        <begin position="86"/>
        <end position="98"/>
    </location>
</feature>
<feature type="compositionally biased region" description="Basic and acidic residues" evidence="6">
    <location>
        <begin position="375"/>
        <end position="390"/>
    </location>
</feature>
<protein>
    <recommendedName>
        <fullName evidence="11">Death-inducer obliterator 1-like</fullName>
    </recommendedName>
</protein>
<reference evidence="9" key="2">
    <citation type="submission" date="2025-08" db="UniProtKB">
        <authorList>
            <consortium name="Ensembl"/>
        </authorList>
    </citation>
    <scope>IDENTIFICATION</scope>
</reference>
<dbReference type="Gene3D" id="1.10.472.30">
    <property type="entry name" value="Transcription elongation factor S-II, central domain"/>
    <property type="match status" value="1"/>
</dbReference>
<evidence type="ECO:0000256" key="6">
    <source>
        <dbReference type="SAM" id="MobiDB-lite"/>
    </source>
</evidence>
<feature type="compositionally biased region" description="Basic and acidic residues" evidence="6">
    <location>
        <begin position="411"/>
        <end position="423"/>
    </location>
</feature>
<feature type="region of interest" description="Disordered" evidence="6">
    <location>
        <begin position="1803"/>
        <end position="1833"/>
    </location>
</feature>
<dbReference type="CDD" id="cd15639">
    <property type="entry name" value="PHD_DIDO1_like"/>
    <property type="match status" value="1"/>
</dbReference>
<feature type="compositionally biased region" description="Basic and acidic residues" evidence="6">
    <location>
        <begin position="1938"/>
        <end position="1967"/>
    </location>
</feature>
<dbReference type="InterPro" id="IPR012921">
    <property type="entry name" value="SPOC_C"/>
</dbReference>
<dbReference type="InterPro" id="IPR001965">
    <property type="entry name" value="Znf_PHD"/>
</dbReference>
<feature type="region of interest" description="Disordered" evidence="6">
    <location>
        <begin position="1368"/>
        <end position="1402"/>
    </location>
</feature>
<evidence type="ECO:0000259" key="7">
    <source>
        <dbReference type="PROSITE" id="PS50016"/>
    </source>
</evidence>
<dbReference type="PANTHER" id="PTHR11477">
    <property type="entry name" value="TRANSCRIPTION FACTOR S-II ZINC FINGER DOMAIN-CONTAINING PROTEIN"/>
    <property type="match status" value="1"/>
</dbReference>
<dbReference type="SUPFAM" id="SSF46942">
    <property type="entry name" value="Elongation factor TFIIS domain 2"/>
    <property type="match status" value="1"/>
</dbReference>
<dbReference type="PROSITE" id="PS51321">
    <property type="entry name" value="TFIIS_CENTRAL"/>
    <property type="match status" value="1"/>
</dbReference>
<evidence type="ECO:0000313" key="9">
    <source>
        <dbReference type="Ensembl" id="ENSSFOP00015054032.1"/>
    </source>
</evidence>
<feature type="coiled-coil region" evidence="5">
    <location>
        <begin position="1293"/>
        <end position="1330"/>
    </location>
</feature>
<feature type="region of interest" description="Disordered" evidence="6">
    <location>
        <begin position="1"/>
        <end position="112"/>
    </location>
</feature>
<dbReference type="PROSITE" id="PS00018">
    <property type="entry name" value="EF_HAND_1"/>
    <property type="match status" value="1"/>
</dbReference>
<reference evidence="9" key="3">
    <citation type="submission" date="2025-09" db="UniProtKB">
        <authorList>
            <consortium name="Ensembl"/>
        </authorList>
    </citation>
    <scope>IDENTIFICATION</scope>
</reference>
<reference evidence="9 10" key="1">
    <citation type="submission" date="2019-04" db="EMBL/GenBank/DDBJ databases">
        <authorList>
            <consortium name="Wellcome Sanger Institute Data Sharing"/>
        </authorList>
    </citation>
    <scope>NUCLEOTIDE SEQUENCE [LARGE SCALE GENOMIC DNA]</scope>
</reference>
<evidence type="ECO:0000256" key="1">
    <source>
        <dbReference type="ARBA" id="ARBA00022723"/>
    </source>
</evidence>
<evidence type="ECO:0008006" key="11">
    <source>
        <dbReference type="Google" id="ProtNLM"/>
    </source>
</evidence>
<feature type="compositionally biased region" description="Polar residues" evidence="6">
    <location>
        <begin position="1809"/>
        <end position="1820"/>
    </location>
</feature>
<dbReference type="GO" id="GO:0006351">
    <property type="term" value="P:DNA-templated transcription"/>
    <property type="evidence" value="ECO:0007669"/>
    <property type="project" value="InterPro"/>
</dbReference>
<dbReference type="OrthoDB" id="1884872at2759"/>
<feature type="compositionally biased region" description="Basic and acidic residues" evidence="6">
    <location>
        <begin position="1823"/>
        <end position="1833"/>
    </location>
</feature>
<evidence type="ECO:0000256" key="5">
    <source>
        <dbReference type="SAM" id="Coils"/>
    </source>
</evidence>
<feature type="region of interest" description="Disordered" evidence="6">
    <location>
        <begin position="1734"/>
        <end position="1783"/>
    </location>
</feature>
<accession>A0A8C9TMU8</accession>
<dbReference type="InterPro" id="IPR019787">
    <property type="entry name" value="Znf_PHD-finger"/>
</dbReference>
<keyword evidence="5" id="KW-0175">Coiled coil</keyword>
<feature type="domain" description="TFIIS central" evidence="8">
    <location>
        <begin position="578"/>
        <end position="697"/>
    </location>
</feature>
<dbReference type="SMART" id="SM00510">
    <property type="entry name" value="TFS2M"/>
    <property type="match status" value="1"/>
</dbReference>
<dbReference type="PANTHER" id="PTHR11477:SF13">
    <property type="entry name" value="DEATH-INDUCER OBLITERATOR 1"/>
    <property type="match status" value="1"/>
</dbReference>
<proteinExistence type="predicted"/>
<evidence type="ECO:0000259" key="8">
    <source>
        <dbReference type="PROSITE" id="PS51321"/>
    </source>
</evidence>
<dbReference type="GO" id="GO:0097190">
    <property type="term" value="P:apoptotic signaling pathway"/>
    <property type="evidence" value="ECO:0007669"/>
    <property type="project" value="InterPro"/>
</dbReference>
<feature type="compositionally biased region" description="Polar residues" evidence="6">
    <location>
        <begin position="1385"/>
        <end position="1395"/>
    </location>
</feature>
<gene>
    <name evidence="9" type="primary">LOC108936909</name>
</gene>
<dbReference type="Proteomes" id="UP000694397">
    <property type="component" value="Chromosome 2"/>
</dbReference>
<dbReference type="GeneTree" id="ENSGT00940000155532"/>
<dbReference type="SUPFAM" id="SSF57903">
    <property type="entry name" value="FYVE/PHD zinc finger"/>
    <property type="match status" value="1"/>
</dbReference>
<keyword evidence="1" id="KW-0479">Metal-binding</keyword>
<feature type="region of interest" description="Disordered" evidence="6">
    <location>
        <begin position="687"/>
        <end position="720"/>
    </location>
</feature>
<dbReference type="SMART" id="SM00249">
    <property type="entry name" value="PHD"/>
    <property type="match status" value="1"/>
</dbReference>
<evidence type="ECO:0000313" key="10">
    <source>
        <dbReference type="Proteomes" id="UP000694397"/>
    </source>
</evidence>
<evidence type="ECO:0000256" key="2">
    <source>
        <dbReference type="ARBA" id="ARBA00022771"/>
    </source>
</evidence>
<name>A0A8C9TMU8_SCLFO</name>